<dbReference type="Proteomes" id="UP000026961">
    <property type="component" value="Chromosome 5"/>
</dbReference>
<evidence type="ECO:0000313" key="3">
    <source>
        <dbReference type="Proteomes" id="UP000026961"/>
    </source>
</evidence>
<organism evidence="2">
    <name type="scientific">Oryza glumipatula</name>
    <dbReference type="NCBI Taxonomy" id="40148"/>
    <lineage>
        <taxon>Eukaryota</taxon>
        <taxon>Viridiplantae</taxon>
        <taxon>Streptophyta</taxon>
        <taxon>Embryophyta</taxon>
        <taxon>Tracheophyta</taxon>
        <taxon>Spermatophyta</taxon>
        <taxon>Magnoliopsida</taxon>
        <taxon>Liliopsida</taxon>
        <taxon>Poales</taxon>
        <taxon>Poaceae</taxon>
        <taxon>BOP clade</taxon>
        <taxon>Oryzoideae</taxon>
        <taxon>Oryzeae</taxon>
        <taxon>Oryzinae</taxon>
        <taxon>Oryza</taxon>
    </lineage>
</organism>
<reference evidence="2" key="2">
    <citation type="submission" date="2018-05" db="EMBL/GenBank/DDBJ databases">
        <title>OgluRS3 (Oryza glumaepatula Reference Sequence Version 3).</title>
        <authorList>
            <person name="Zhang J."/>
            <person name="Kudrna D."/>
            <person name="Lee S."/>
            <person name="Talag J."/>
            <person name="Welchert J."/>
            <person name="Wing R.A."/>
        </authorList>
    </citation>
    <scope>NUCLEOTIDE SEQUENCE [LARGE SCALE GENOMIC DNA]</scope>
</reference>
<dbReference type="EnsemblPlants" id="OGLUM05G08440.1">
    <property type="protein sequence ID" value="OGLUM05G08440.1"/>
    <property type="gene ID" value="OGLUM05G08440"/>
</dbReference>
<proteinExistence type="predicted"/>
<evidence type="ECO:0000256" key="1">
    <source>
        <dbReference type="SAM" id="MobiDB-lite"/>
    </source>
</evidence>
<dbReference type="Gramene" id="OGLUM05G08440.1">
    <property type="protein sequence ID" value="OGLUM05G08440.1"/>
    <property type="gene ID" value="OGLUM05G08440"/>
</dbReference>
<feature type="region of interest" description="Disordered" evidence="1">
    <location>
        <begin position="1"/>
        <end position="84"/>
    </location>
</feature>
<accession>A0A0D9ZW04</accession>
<sequence length="84" mass="8753">MAEEEDDEARPTVKKVQRNDAPAGWEGQPEEKDEGGVVVVGVHDAPDGLEQNGGEAEEEEAAARPTEVAPCRGPALLGSMGNGD</sequence>
<evidence type="ECO:0000313" key="2">
    <source>
        <dbReference type="EnsemblPlants" id="OGLUM05G08440.1"/>
    </source>
</evidence>
<keyword evidence="3" id="KW-1185">Reference proteome</keyword>
<name>A0A0D9ZW04_9ORYZ</name>
<dbReference type="AlphaFoldDB" id="A0A0D9ZW04"/>
<protein>
    <submittedName>
        <fullName evidence="2">Uncharacterized protein</fullName>
    </submittedName>
</protein>
<reference evidence="2" key="1">
    <citation type="submission" date="2015-04" db="UniProtKB">
        <authorList>
            <consortium name="EnsemblPlants"/>
        </authorList>
    </citation>
    <scope>IDENTIFICATION</scope>
</reference>
<dbReference type="HOGENOM" id="CLU_2531041_0_0_1"/>